<dbReference type="EMBL" id="JAEFCI010008647">
    <property type="protein sequence ID" value="KAG5458330.1"/>
    <property type="molecule type" value="Genomic_DNA"/>
</dbReference>
<dbReference type="AlphaFoldDB" id="A0A8H8DH69"/>
<keyword evidence="2" id="KW-1185">Reference proteome</keyword>
<evidence type="ECO:0000313" key="1">
    <source>
        <dbReference type="EMBL" id="KAG5458330.1"/>
    </source>
</evidence>
<protein>
    <submittedName>
        <fullName evidence="1">Uncharacterized protein</fullName>
    </submittedName>
</protein>
<dbReference type="Proteomes" id="UP000673691">
    <property type="component" value="Unassembled WGS sequence"/>
</dbReference>
<name>A0A8H8DH69_9FUNG</name>
<sequence>MKLDPVDQRSVIGRVVELVADTDVPRMLTEAPHKLVVNILVHEYPGSRAAALPVIEEDAHGRRSDRPVEIRIRKHDGRAFPAKL</sequence>
<proteinExistence type="predicted"/>
<accession>A0A8H8DH69</accession>
<reference evidence="1 2" key="1">
    <citation type="journal article" name="Sci. Rep.">
        <title>Genome-scale phylogenetic analyses confirm Olpidium as the closest living zoosporic fungus to the non-flagellated, terrestrial fungi.</title>
        <authorList>
            <person name="Chang Y."/>
            <person name="Rochon D."/>
            <person name="Sekimoto S."/>
            <person name="Wang Y."/>
            <person name="Chovatia M."/>
            <person name="Sandor L."/>
            <person name="Salamov A."/>
            <person name="Grigoriev I.V."/>
            <person name="Stajich J.E."/>
            <person name="Spatafora J.W."/>
        </authorList>
    </citation>
    <scope>NUCLEOTIDE SEQUENCE [LARGE SCALE GENOMIC DNA]</scope>
    <source>
        <strain evidence="1">S191</strain>
    </source>
</reference>
<gene>
    <name evidence="1" type="ORF">BJ554DRAFT_1464</name>
</gene>
<evidence type="ECO:0000313" key="2">
    <source>
        <dbReference type="Proteomes" id="UP000673691"/>
    </source>
</evidence>
<comment type="caution">
    <text evidence="1">The sequence shown here is derived from an EMBL/GenBank/DDBJ whole genome shotgun (WGS) entry which is preliminary data.</text>
</comment>
<organism evidence="1 2">
    <name type="scientific">Olpidium bornovanus</name>
    <dbReference type="NCBI Taxonomy" id="278681"/>
    <lineage>
        <taxon>Eukaryota</taxon>
        <taxon>Fungi</taxon>
        <taxon>Fungi incertae sedis</taxon>
        <taxon>Olpidiomycota</taxon>
        <taxon>Olpidiomycotina</taxon>
        <taxon>Olpidiomycetes</taxon>
        <taxon>Olpidiales</taxon>
        <taxon>Olpidiaceae</taxon>
        <taxon>Olpidium</taxon>
    </lineage>
</organism>